<dbReference type="GO" id="GO:0046872">
    <property type="term" value="F:metal ion binding"/>
    <property type="evidence" value="ECO:0007669"/>
    <property type="project" value="UniProtKB-KW"/>
</dbReference>
<dbReference type="OrthoDB" id="2365600at2759"/>
<dbReference type="InterPro" id="IPR024079">
    <property type="entry name" value="MetalloPept_cat_dom_sf"/>
</dbReference>
<name>A0A067SSZ5_GALM3</name>
<dbReference type="CDD" id="cd11375">
    <property type="entry name" value="Peptidase_M54"/>
    <property type="match status" value="1"/>
</dbReference>
<keyword evidence="4" id="KW-0378">Hydrolase</keyword>
<dbReference type="AlphaFoldDB" id="A0A067SSZ5"/>
<gene>
    <name evidence="8" type="ORF">GALMADRAFT_212230</name>
</gene>
<accession>A0A067SSZ5</accession>
<dbReference type="HOGENOM" id="CLU_035433_2_1_1"/>
<comment type="cofactor">
    <cofactor evidence="1">
        <name>Zn(2+)</name>
        <dbReference type="ChEBI" id="CHEBI:29105"/>
    </cofactor>
</comment>
<keyword evidence="6" id="KW-0482">Metalloprotease</keyword>
<evidence type="ECO:0000256" key="1">
    <source>
        <dbReference type="ARBA" id="ARBA00001947"/>
    </source>
</evidence>
<keyword evidence="5" id="KW-0862">Zinc</keyword>
<evidence type="ECO:0000256" key="6">
    <source>
        <dbReference type="ARBA" id="ARBA00023049"/>
    </source>
</evidence>
<dbReference type="PANTHER" id="PTHR15910:SF1">
    <property type="entry name" value="ARCHAEMETZINCIN-2"/>
    <property type="match status" value="1"/>
</dbReference>
<keyword evidence="9" id="KW-1185">Reference proteome</keyword>
<dbReference type="InterPro" id="IPR012962">
    <property type="entry name" value="Pept_M54_archaemetzincn"/>
</dbReference>
<evidence type="ECO:0000313" key="8">
    <source>
        <dbReference type="EMBL" id="KDR74050.1"/>
    </source>
</evidence>
<evidence type="ECO:0000256" key="7">
    <source>
        <dbReference type="SAM" id="MobiDB-lite"/>
    </source>
</evidence>
<dbReference type="SUPFAM" id="SSF55486">
    <property type="entry name" value="Metalloproteases ('zincins'), catalytic domain"/>
    <property type="match status" value="2"/>
</dbReference>
<feature type="region of interest" description="Disordered" evidence="7">
    <location>
        <begin position="292"/>
        <end position="314"/>
    </location>
</feature>
<evidence type="ECO:0000256" key="5">
    <source>
        <dbReference type="ARBA" id="ARBA00022833"/>
    </source>
</evidence>
<keyword evidence="2" id="KW-0645">Protease</keyword>
<dbReference type="Proteomes" id="UP000027222">
    <property type="component" value="Unassembled WGS sequence"/>
</dbReference>
<reference evidence="9" key="1">
    <citation type="journal article" date="2014" name="Proc. Natl. Acad. Sci. U.S.A.">
        <title>Extensive sampling of basidiomycete genomes demonstrates inadequacy of the white-rot/brown-rot paradigm for wood decay fungi.</title>
        <authorList>
            <person name="Riley R."/>
            <person name="Salamov A.A."/>
            <person name="Brown D.W."/>
            <person name="Nagy L.G."/>
            <person name="Floudas D."/>
            <person name="Held B.W."/>
            <person name="Levasseur A."/>
            <person name="Lombard V."/>
            <person name="Morin E."/>
            <person name="Otillar R."/>
            <person name="Lindquist E.A."/>
            <person name="Sun H."/>
            <person name="LaButti K.M."/>
            <person name="Schmutz J."/>
            <person name="Jabbour D."/>
            <person name="Luo H."/>
            <person name="Baker S.E."/>
            <person name="Pisabarro A.G."/>
            <person name="Walton J.D."/>
            <person name="Blanchette R.A."/>
            <person name="Henrissat B."/>
            <person name="Martin F."/>
            <person name="Cullen D."/>
            <person name="Hibbett D.S."/>
            <person name="Grigoriev I.V."/>
        </authorList>
    </citation>
    <scope>NUCLEOTIDE SEQUENCE [LARGE SCALE GENOMIC DNA]</scope>
    <source>
        <strain evidence="9">CBS 339.88</strain>
    </source>
</reference>
<dbReference type="EMBL" id="KL142384">
    <property type="protein sequence ID" value="KDR74050.1"/>
    <property type="molecule type" value="Genomic_DNA"/>
</dbReference>
<evidence type="ECO:0000256" key="2">
    <source>
        <dbReference type="ARBA" id="ARBA00022670"/>
    </source>
</evidence>
<evidence type="ECO:0000256" key="4">
    <source>
        <dbReference type="ARBA" id="ARBA00022801"/>
    </source>
</evidence>
<dbReference type="MEROPS" id="M54.002"/>
<proteinExistence type="predicted"/>
<dbReference type="Pfam" id="PF07998">
    <property type="entry name" value="Peptidase_M54"/>
    <property type="match status" value="1"/>
</dbReference>
<evidence type="ECO:0000313" key="9">
    <source>
        <dbReference type="Proteomes" id="UP000027222"/>
    </source>
</evidence>
<dbReference type="GO" id="GO:0008237">
    <property type="term" value="F:metallopeptidase activity"/>
    <property type="evidence" value="ECO:0007669"/>
    <property type="project" value="UniProtKB-KW"/>
</dbReference>
<organism evidence="8 9">
    <name type="scientific">Galerina marginata (strain CBS 339.88)</name>
    <dbReference type="NCBI Taxonomy" id="685588"/>
    <lineage>
        <taxon>Eukaryota</taxon>
        <taxon>Fungi</taxon>
        <taxon>Dikarya</taxon>
        <taxon>Basidiomycota</taxon>
        <taxon>Agaricomycotina</taxon>
        <taxon>Agaricomycetes</taxon>
        <taxon>Agaricomycetidae</taxon>
        <taxon>Agaricales</taxon>
        <taxon>Agaricineae</taxon>
        <taxon>Strophariaceae</taxon>
        <taxon>Galerina</taxon>
    </lineage>
</organism>
<evidence type="ECO:0008006" key="10">
    <source>
        <dbReference type="Google" id="ProtNLM"/>
    </source>
</evidence>
<dbReference type="PANTHER" id="PTHR15910">
    <property type="entry name" value="ARCHAEMETZINCIN"/>
    <property type="match status" value="1"/>
</dbReference>
<evidence type="ECO:0000256" key="3">
    <source>
        <dbReference type="ARBA" id="ARBA00022723"/>
    </source>
</evidence>
<protein>
    <recommendedName>
        <fullName evidence="10">Archaemetzincin-2</fullName>
    </recommendedName>
</protein>
<sequence length="436" mass="48219">MTCEHTLLRFEPSAHAESVGYRRSPTQQRAAAAVSVTRKNKKYSPDHDNDIPYSAFPGPLILPNDDLALDPRYPPQSLRSWLRLKERNEVTPKKNVIYVAAPPDINSNVQFVRSWSNSQKLGKLPSVTPPQVADVTDYLSAFYHGLPVKPFTAKELCFSSWDAGTAKRSKSRIPTYIGLNTSTECVGIRVRPSPDGVFAAQLNLDDLLDAAISILPRDAYALVFLVEHDLFEDDEDVFVCGRAYGGSRVAVISTARYHPNLDRTANVEREHAWPASHCASYMQACADDSSTRPKKKAKLQDDASLPTPPPPDETVSPIQDAISTHKALPAPESSTELCGLWLGRFCRTVSHELGHCFGIDHCVYYACSMQGSSSLAEDARQPPYLCLVDLAKILRASGTTADARYRALLAFCDQHWHADVHLFAAFAAWIRAHITV</sequence>
<dbReference type="GO" id="GO:0006508">
    <property type="term" value="P:proteolysis"/>
    <property type="evidence" value="ECO:0007669"/>
    <property type="project" value="UniProtKB-KW"/>
</dbReference>
<dbReference type="Gene3D" id="3.40.390.10">
    <property type="entry name" value="Collagenase (Catalytic Domain)"/>
    <property type="match status" value="1"/>
</dbReference>
<keyword evidence="3" id="KW-0479">Metal-binding</keyword>